<sequence length="160" mass="17778">MAPAELPSGNKFKLLSHVFVVELTRLDAKEPVKQAKVHEISSNFEVTDLSKLDGIKGKVVKENTKNDFSEEVIESIVRSVPTLEYGEFVSFPHLACKENVKDKEGLIEVQGKVQLPSKLVHHKKKFNKELNLFGLIKWILIGRKLGILGESVGATSSLIS</sequence>
<keyword evidence="2" id="KW-1185">Reference proteome</keyword>
<protein>
    <submittedName>
        <fullName evidence="1">Uncharacterized protein</fullName>
    </submittedName>
</protein>
<accession>A0A2I0VXE1</accession>
<name>A0A2I0VXE1_9ASPA</name>
<reference evidence="1 2" key="2">
    <citation type="journal article" date="2017" name="Nature">
        <title>The Apostasia genome and the evolution of orchids.</title>
        <authorList>
            <person name="Zhang G.Q."/>
            <person name="Liu K.W."/>
            <person name="Li Z."/>
            <person name="Lohaus R."/>
            <person name="Hsiao Y.Y."/>
            <person name="Niu S.C."/>
            <person name="Wang J.Y."/>
            <person name="Lin Y.C."/>
            <person name="Xu Q."/>
            <person name="Chen L.J."/>
            <person name="Yoshida K."/>
            <person name="Fujiwara S."/>
            <person name="Wang Z.W."/>
            <person name="Zhang Y.Q."/>
            <person name="Mitsuda N."/>
            <person name="Wang M."/>
            <person name="Liu G.H."/>
            <person name="Pecoraro L."/>
            <person name="Huang H.X."/>
            <person name="Xiao X.J."/>
            <person name="Lin M."/>
            <person name="Wu X.Y."/>
            <person name="Wu W.L."/>
            <person name="Chen Y.Y."/>
            <person name="Chang S.B."/>
            <person name="Sakamoto S."/>
            <person name="Ohme-Takagi M."/>
            <person name="Yagi M."/>
            <person name="Zeng S.J."/>
            <person name="Shen C.Y."/>
            <person name="Yeh C.M."/>
            <person name="Luo Y.B."/>
            <person name="Tsai W.C."/>
            <person name="Van de Peer Y."/>
            <person name="Liu Z.J."/>
        </authorList>
    </citation>
    <scope>NUCLEOTIDE SEQUENCE [LARGE SCALE GENOMIC DNA]</scope>
    <source>
        <tissue evidence="1">The whole plant</tissue>
    </source>
</reference>
<dbReference type="EMBL" id="KZ503137">
    <property type="protein sequence ID" value="PKU68077.1"/>
    <property type="molecule type" value="Genomic_DNA"/>
</dbReference>
<reference evidence="1 2" key="1">
    <citation type="journal article" date="2016" name="Sci. Rep.">
        <title>The Dendrobium catenatum Lindl. genome sequence provides insights into polysaccharide synthase, floral development and adaptive evolution.</title>
        <authorList>
            <person name="Zhang G.Q."/>
            <person name="Xu Q."/>
            <person name="Bian C."/>
            <person name="Tsai W.C."/>
            <person name="Yeh C.M."/>
            <person name="Liu K.W."/>
            <person name="Yoshida K."/>
            <person name="Zhang L.S."/>
            <person name="Chang S.B."/>
            <person name="Chen F."/>
            <person name="Shi Y."/>
            <person name="Su Y.Y."/>
            <person name="Zhang Y.Q."/>
            <person name="Chen L.J."/>
            <person name="Yin Y."/>
            <person name="Lin M."/>
            <person name="Huang H."/>
            <person name="Deng H."/>
            <person name="Wang Z.W."/>
            <person name="Zhu S.L."/>
            <person name="Zhao X."/>
            <person name="Deng C."/>
            <person name="Niu S.C."/>
            <person name="Huang J."/>
            <person name="Wang M."/>
            <person name="Liu G.H."/>
            <person name="Yang H.J."/>
            <person name="Xiao X.J."/>
            <person name="Hsiao Y.Y."/>
            <person name="Wu W.L."/>
            <person name="Chen Y.Y."/>
            <person name="Mitsuda N."/>
            <person name="Ohme-Takagi M."/>
            <person name="Luo Y.B."/>
            <person name="Van de Peer Y."/>
            <person name="Liu Z.J."/>
        </authorList>
    </citation>
    <scope>NUCLEOTIDE SEQUENCE [LARGE SCALE GENOMIC DNA]</scope>
    <source>
        <tissue evidence="1">The whole plant</tissue>
    </source>
</reference>
<organism evidence="1 2">
    <name type="scientific">Dendrobium catenatum</name>
    <dbReference type="NCBI Taxonomy" id="906689"/>
    <lineage>
        <taxon>Eukaryota</taxon>
        <taxon>Viridiplantae</taxon>
        <taxon>Streptophyta</taxon>
        <taxon>Embryophyta</taxon>
        <taxon>Tracheophyta</taxon>
        <taxon>Spermatophyta</taxon>
        <taxon>Magnoliopsida</taxon>
        <taxon>Liliopsida</taxon>
        <taxon>Asparagales</taxon>
        <taxon>Orchidaceae</taxon>
        <taxon>Epidendroideae</taxon>
        <taxon>Malaxideae</taxon>
        <taxon>Dendrobiinae</taxon>
        <taxon>Dendrobium</taxon>
    </lineage>
</organism>
<evidence type="ECO:0000313" key="2">
    <source>
        <dbReference type="Proteomes" id="UP000233837"/>
    </source>
</evidence>
<dbReference type="Proteomes" id="UP000233837">
    <property type="component" value="Unassembled WGS sequence"/>
</dbReference>
<proteinExistence type="predicted"/>
<evidence type="ECO:0000313" key="1">
    <source>
        <dbReference type="EMBL" id="PKU68077.1"/>
    </source>
</evidence>
<dbReference type="AlphaFoldDB" id="A0A2I0VXE1"/>
<gene>
    <name evidence="1" type="ORF">MA16_Dca021770</name>
</gene>